<evidence type="ECO:0000313" key="2">
    <source>
        <dbReference type="Proteomes" id="UP000309997"/>
    </source>
</evidence>
<accession>A0ACC4D6T5</accession>
<dbReference type="EMBL" id="RCHU02000001">
    <property type="protein sequence ID" value="KAL3612597.1"/>
    <property type="molecule type" value="Genomic_DNA"/>
</dbReference>
<keyword evidence="2" id="KW-1185">Reference proteome</keyword>
<organism evidence="1 2">
    <name type="scientific">Populus alba</name>
    <name type="common">White poplar</name>
    <dbReference type="NCBI Taxonomy" id="43335"/>
    <lineage>
        <taxon>Eukaryota</taxon>
        <taxon>Viridiplantae</taxon>
        <taxon>Streptophyta</taxon>
        <taxon>Embryophyta</taxon>
        <taxon>Tracheophyta</taxon>
        <taxon>Spermatophyta</taxon>
        <taxon>Magnoliopsida</taxon>
        <taxon>eudicotyledons</taxon>
        <taxon>Gunneridae</taxon>
        <taxon>Pentapetalae</taxon>
        <taxon>rosids</taxon>
        <taxon>fabids</taxon>
        <taxon>Malpighiales</taxon>
        <taxon>Salicaceae</taxon>
        <taxon>Saliceae</taxon>
        <taxon>Populus</taxon>
    </lineage>
</organism>
<sequence length="189" mass="21747">MPRNRRTTDTLRVDDDQDDVPIMQLITARQRRRRGAPVPQHVDEVPPPVEEEPQEIEEEDMVDETGVGVADPEPVTKVQQLSQVVQTWIEFTMERDRMRDRDVPSTSHTVQGVNVPLDAFMKLAPPIFTGIDSSEDPQRFLDDIWRRCKALGCTDHRAVSLASFRLEGDVAISWFESRERARPVETQWT</sequence>
<dbReference type="Proteomes" id="UP000309997">
    <property type="component" value="Unassembled WGS sequence"/>
</dbReference>
<gene>
    <name evidence="1" type="ORF">D5086_003617</name>
</gene>
<evidence type="ECO:0000313" key="1">
    <source>
        <dbReference type="EMBL" id="KAL3612597.1"/>
    </source>
</evidence>
<name>A0ACC4D6T5_POPAL</name>
<reference evidence="1 2" key="1">
    <citation type="journal article" date="2024" name="Plant Biotechnol. J.">
        <title>Genome and CRISPR/Cas9 system of a widespread forest tree (Populus alba) in the world.</title>
        <authorList>
            <person name="Liu Y.J."/>
            <person name="Jiang P.F."/>
            <person name="Han X.M."/>
            <person name="Li X.Y."/>
            <person name="Wang H.M."/>
            <person name="Wang Y.J."/>
            <person name="Wang X.X."/>
            <person name="Zeng Q.Y."/>
        </authorList>
    </citation>
    <scope>NUCLEOTIDE SEQUENCE [LARGE SCALE GENOMIC DNA]</scope>
    <source>
        <strain evidence="2">cv. PAL-ZL1</strain>
    </source>
</reference>
<proteinExistence type="predicted"/>
<protein>
    <submittedName>
        <fullName evidence="1">Uncharacterized protein</fullName>
    </submittedName>
</protein>
<comment type="caution">
    <text evidence="1">The sequence shown here is derived from an EMBL/GenBank/DDBJ whole genome shotgun (WGS) entry which is preliminary data.</text>
</comment>